<accession>A0A8T0FDL3</accession>
<comment type="caution">
    <text evidence="5">The sequence shown here is derived from an EMBL/GenBank/DDBJ whole genome shotgun (WGS) entry which is preliminary data.</text>
</comment>
<evidence type="ECO:0000313" key="5">
    <source>
        <dbReference type="EMBL" id="KAF8789384.1"/>
    </source>
</evidence>
<evidence type="ECO:0000256" key="2">
    <source>
        <dbReference type="ARBA" id="ARBA00022840"/>
    </source>
</evidence>
<keyword evidence="1" id="KW-0547">Nucleotide-binding</keyword>
<dbReference type="InterPro" id="IPR027417">
    <property type="entry name" value="P-loop_NTPase"/>
</dbReference>
<feature type="region of interest" description="Disordered" evidence="3">
    <location>
        <begin position="1752"/>
        <end position="1782"/>
    </location>
</feature>
<feature type="compositionally biased region" description="Low complexity" evidence="3">
    <location>
        <begin position="1683"/>
        <end position="1693"/>
    </location>
</feature>
<reference evidence="5" key="1">
    <citation type="journal article" date="2020" name="bioRxiv">
        <title>Chromosome-level reference genome of the European wasp spider Argiope bruennichi: a resource for studies on range expansion and evolutionary adaptation.</title>
        <authorList>
            <person name="Sheffer M.M."/>
            <person name="Hoppe A."/>
            <person name="Krehenwinkel H."/>
            <person name="Uhl G."/>
            <person name="Kuss A.W."/>
            <person name="Jensen L."/>
            <person name="Jensen C."/>
            <person name="Gillespie R.G."/>
            <person name="Hoff K.J."/>
            <person name="Prost S."/>
        </authorList>
    </citation>
    <scope>NUCLEOTIDE SEQUENCE</scope>
</reference>
<feature type="domain" description="SF3 helicase" evidence="4">
    <location>
        <begin position="1460"/>
        <end position="1612"/>
    </location>
</feature>
<gene>
    <name evidence="5" type="ORF">HNY73_007324</name>
</gene>
<evidence type="ECO:0000313" key="6">
    <source>
        <dbReference type="Proteomes" id="UP000807504"/>
    </source>
</evidence>
<keyword evidence="6" id="KW-1185">Reference proteome</keyword>
<evidence type="ECO:0000256" key="1">
    <source>
        <dbReference type="ARBA" id="ARBA00022741"/>
    </source>
</evidence>
<dbReference type="Gene3D" id="3.40.50.300">
    <property type="entry name" value="P-loop containing nucleotide triphosphate hydrolases"/>
    <property type="match status" value="3"/>
</dbReference>
<dbReference type="PROSITE" id="PS51206">
    <property type="entry name" value="SF3_HELICASE_1"/>
    <property type="match status" value="2"/>
</dbReference>
<reference evidence="5" key="2">
    <citation type="submission" date="2020-06" db="EMBL/GenBank/DDBJ databases">
        <authorList>
            <person name="Sheffer M."/>
        </authorList>
    </citation>
    <scope>NUCLEOTIDE SEQUENCE</scope>
</reference>
<feature type="domain" description="SF3 helicase" evidence="4">
    <location>
        <begin position="221"/>
        <end position="405"/>
    </location>
</feature>
<keyword evidence="2" id="KW-0067">ATP-binding</keyword>
<feature type="compositionally biased region" description="Polar residues" evidence="3">
    <location>
        <begin position="466"/>
        <end position="488"/>
    </location>
</feature>
<feature type="region of interest" description="Disordered" evidence="3">
    <location>
        <begin position="551"/>
        <end position="577"/>
    </location>
</feature>
<dbReference type="SUPFAM" id="SSF52540">
    <property type="entry name" value="P-loop containing nucleoside triphosphate hydrolases"/>
    <property type="match status" value="3"/>
</dbReference>
<protein>
    <submittedName>
        <fullName evidence="5">Initiator protein NS1 like protein</fullName>
    </submittedName>
</protein>
<dbReference type="Pfam" id="PF01057">
    <property type="entry name" value="Parvo_NS1"/>
    <property type="match status" value="3"/>
</dbReference>
<feature type="compositionally biased region" description="Polar residues" evidence="3">
    <location>
        <begin position="417"/>
        <end position="441"/>
    </location>
</feature>
<sequence>METTFAYRAIVFGIKEEHPAGDEECEYRELHYHGLIEHPEKYRFDSDRVINELKPLCTFFKSEIAKLPVNFLAYLNLPPRNVIYEIVLENSDLPCLQAQVTPELINEVKERKLKRINEKREGSNDIMKIKEFIILTKCFSATELLNEMCKKPHLKKEFEMIYCKRTYDCNFKKALNFAVQETLDKYFLDLAAEFVDDKNECMSPYHSADIMDQWIKFQGIDPQEFCFNMLHLLDHKHRKLNCIILQGAPNSGKTSIAKSLEKATICYAEVTQAVAGYSFMWMDCINKRLIVINEPFFSSNSIEELKMVLEGTGCRVKCKGKGDEYLRPTPVLITSNVDVWCQCPEAKDAILARCLKLYDNLKPCPFLKNVYKDLHPRWLSILLIRYAKQVPGEIKFLDSDDECDSPPPSQGTAARVLTSQNKIKPEDPSTNSTDFVESTTSRPRHWAPLKPTKTSSEKLRLRAGGETSSPELSQRNHTYDNSLDTNSYLEKASLPPWETPKGSLKRLLNKEQTQNNLHHPKKADNKELYGEQTVKKDLNKQFAAMGSHDRNSILGSLQPARADPTPTTSFAGGGGSATDSDVNMTPVSTGTVKLFFQRIFWHYFSTPASYQQCPKNLDDNMITGLVWKMNFQSNTMGQFVSVTSLSWTLGSENLNNGCGKLCTKSMEMALHKTVAKIEEKLKASGKWDPKRAAHPYSAGAPSRRQASLDDYIATTEVGLRDISEAEEQELAPLFEQAALALEEEEAAGKPYHMSYNVESNSNLFAGNQPATSECNSEAISKATTVDMQIQLENEQSNISRPLCDINFPILYEGRNLSNKIRETNRPHKINEISKRTGVGEGTTGISEPKNNVRDKTLIYTPNCHPLTFNDFKKNKDFGDLNQLEAYFQSYNSIGIVIKCLPDDTFNSYEVFTELCKFVNDPFILISEQSKEGVLHWHMIWLTSKRTDNAKRSLQTYLKGISENFSIACQQTRSLKHLLRYILKEPLSIGIANSNQFMNYCCCIFEQCTYEEPKDVPSNPMVKDILQAMTEHNEYTLEGLLRVAPTVMLKYLHKPSLDTVVNSCKLFCHREKNVNSILQRALPGWERGSCFRIWLYLSYQGINPGDFFMDMWNILFRTSGKINVCCLYGQSNSGKTTFIRPLLNIFTFGEVVSGGQFMFQNCINKELLIWEEPLIGPDYVEMCKRVFEGMTTQVPVKFKPAQTLYRTPLLITTNKSLWYYCSGDEAALSNRLVQYDFNKPAQNFHLFVSNYASSVTDRLQSSLEYVASISASVSQPVQQGLQLIGQRQAAQAVGSLNAFIQNVNYAVPYAVTNVNQVINVISGGTTKDETAATEARTSTAPTHQDLQSTIAPQLTTSGTNPELQPEIPIEVEESPQQSLEFIHQTATDLSSLLGPDDPEINDLLMQDIEELSKGLNFAVQETLDKYYLDLAAEYVDDKGECISPYQSADLMDQWLKFQSLDPQEFCYNFLHLMDHKHRKLNSIILQGAPNSGKTYIAKSLEKACIFYAEVTQAVAGYSFMWMDCINKRLIVINEPFFSNNSIEELKMVLEGTGCRVKCKGKGDEYLRPTPVLITSNVDVWCQCPEAKDAILARCLKLYNNLKPCPFLKNVYKDLHPRYCGPGTNIEEQDLAGGPVSELDRLCRKHDIETELLGTTKADENFIREAPATGWWGNFFANHHANPISTISPGTIPPGENEPTNLGNTKRKQETPPQGTGIGQPPPPKKANNKEEYGGTTVKKDLNHQFAEMGDNERNTLHGATQPRAEPTPTTAVAGGGSATDSDVNMTPVSTGTVKLFFQRIFWHYFSAPSQYEQSPKGLDDNMITGWSHIPYEHICSAINPRQWQYINIAAKRWRVLSFGFKASHFIPFKNDIKSDGGAVGPTISYMVNSSLQTYIDKGYQLPVLDRQTLPNNNMAYAIGNQTNSKLNQITWPRYIINGQWDENTSYKAYVESQMMPLMNIEQSNEFEILPNDGIFSFEHTLKPHELKWRHGLYPTNADKVSNAAWGANPLGRWDGGIAIKNQQDEPNCLTFLCDVKEQIDQIWYQCAIKYHAWIELDMTTFLSTPVWLREYKEVNNDNAWDIFNTSAARTTRDAELQCCGSNAIPIIAGPKPGEADQEDNPPNQ</sequence>
<feature type="region of interest" description="Disordered" evidence="3">
    <location>
        <begin position="398"/>
        <end position="502"/>
    </location>
</feature>
<proteinExistence type="predicted"/>
<dbReference type="GO" id="GO:0019079">
    <property type="term" value="P:viral genome replication"/>
    <property type="evidence" value="ECO:0007669"/>
    <property type="project" value="InterPro"/>
</dbReference>
<name>A0A8T0FDL3_ARGBR</name>
<dbReference type="EMBL" id="JABXBU010000012">
    <property type="protein sequence ID" value="KAF8789384.1"/>
    <property type="molecule type" value="Genomic_DNA"/>
</dbReference>
<dbReference type="InterPro" id="IPR014015">
    <property type="entry name" value="Helicase_SF3_DNA-vir"/>
</dbReference>
<organism evidence="5 6">
    <name type="scientific">Argiope bruennichi</name>
    <name type="common">Wasp spider</name>
    <name type="synonym">Aranea bruennichi</name>
    <dbReference type="NCBI Taxonomy" id="94029"/>
    <lineage>
        <taxon>Eukaryota</taxon>
        <taxon>Metazoa</taxon>
        <taxon>Ecdysozoa</taxon>
        <taxon>Arthropoda</taxon>
        <taxon>Chelicerata</taxon>
        <taxon>Arachnida</taxon>
        <taxon>Araneae</taxon>
        <taxon>Araneomorphae</taxon>
        <taxon>Entelegynae</taxon>
        <taxon>Araneoidea</taxon>
        <taxon>Araneidae</taxon>
        <taxon>Argiope</taxon>
    </lineage>
</organism>
<evidence type="ECO:0000256" key="3">
    <source>
        <dbReference type="SAM" id="MobiDB-lite"/>
    </source>
</evidence>
<evidence type="ECO:0000259" key="4">
    <source>
        <dbReference type="PROSITE" id="PS51206"/>
    </source>
</evidence>
<dbReference type="Proteomes" id="UP000807504">
    <property type="component" value="Unassembled WGS sequence"/>
</dbReference>
<feature type="region of interest" description="Disordered" evidence="3">
    <location>
        <begin position="1683"/>
        <end position="1730"/>
    </location>
</feature>
<dbReference type="GO" id="GO:0005524">
    <property type="term" value="F:ATP binding"/>
    <property type="evidence" value="ECO:0007669"/>
    <property type="project" value="UniProtKB-KW"/>
</dbReference>
<dbReference type="InterPro" id="IPR001257">
    <property type="entry name" value="Parvovirus_NS1_helicase"/>
</dbReference>